<dbReference type="OrthoDB" id="1798639at2"/>
<accession>A0A197ZY17</accession>
<comment type="caution">
    <text evidence="3">The sequence shown here is derived from an EMBL/GenBank/DDBJ whole genome shotgun (WGS) entry which is preliminary data.</text>
</comment>
<feature type="compositionally biased region" description="Basic and acidic residues" evidence="1">
    <location>
        <begin position="70"/>
        <end position="79"/>
    </location>
</feature>
<dbReference type="Proteomes" id="UP000078454">
    <property type="component" value="Unassembled WGS sequence"/>
</dbReference>
<evidence type="ECO:0000313" key="4">
    <source>
        <dbReference type="Proteomes" id="UP000078454"/>
    </source>
</evidence>
<evidence type="ECO:0000313" key="3">
    <source>
        <dbReference type="EMBL" id="OAS13691.1"/>
    </source>
</evidence>
<dbReference type="EMBL" id="LYPB01000092">
    <property type="protein sequence ID" value="OAS13691.1"/>
    <property type="molecule type" value="Genomic_DNA"/>
</dbReference>
<dbReference type="STRING" id="1850517.A8708_24925"/>
<proteinExistence type="predicted"/>
<protein>
    <submittedName>
        <fullName evidence="3">Uncharacterized protein</fullName>
    </submittedName>
</protein>
<dbReference type="RefSeq" id="WP_068670782.1">
    <property type="nucleotide sequence ID" value="NZ_LYPB01000092.1"/>
</dbReference>
<feature type="transmembrane region" description="Helical" evidence="2">
    <location>
        <begin position="6"/>
        <end position="25"/>
    </location>
</feature>
<keyword evidence="4" id="KW-1185">Reference proteome</keyword>
<reference evidence="3 4" key="1">
    <citation type="submission" date="2016-05" db="EMBL/GenBank/DDBJ databases">
        <title>Paenibacillus sp. 1ZS3-15 nov., isolated from the rhizosphere soil.</title>
        <authorList>
            <person name="Zhang X.X."/>
            <person name="Zhang J."/>
        </authorList>
    </citation>
    <scope>NUCLEOTIDE SEQUENCE [LARGE SCALE GENOMIC DNA]</scope>
    <source>
        <strain evidence="3 4">1ZS3-15</strain>
    </source>
</reference>
<dbReference type="AlphaFoldDB" id="A0A197ZY17"/>
<evidence type="ECO:0000256" key="1">
    <source>
        <dbReference type="SAM" id="MobiDB-lite"/>
    </source>
</evidence>
<keyword evidence="2" id="KW-0472">Membrane</keyword>
<name>A0A197ZY17_9BACL</name>
<feature type="compositionally biased region" description="Polar residues" evidence="1">
    <location>
        <begin position="82"/>
        <end position="100"/>
    </location>
</feature>
<organism evidence="3 4">
    <name type="scientific">Paenibacillus oryzisoli</name>
    <dbReference type="NCBI Taxonomy" id="1850517"/>
    <lineage>
        <taxon>Bacteria</taxon>
        <taxon>Bacillati</taxon>
        <taxon>Bacillota</taxon>
        <taxon>Bacilli</taxon>
        <taxon>Bacillales</taxon>
        <taxon>Paenibacillaceae</taxon>
        <taxon>Paenibacillus</taxon>
    </lineage>
</organism>
<evidence type="ECO:0000256" key="2">
    <source>
        <dbReference type="SAM" id="Phobius"/>
    </source>
</evidence>
<keyword evidence="2" id="KW-0812">Transmembrane</keyword>
<keyword evidence="2" id="KW-1133">Transmembrane helix</keyword>
<feature type="region of interest" description="Disordered" evidence="1">
    <location>
        <begin position="32"/>
        <end position="100"/>
    </location>
</feature>
<feature type="compositionally biased region" description="Polar residues" evidence="1">
    <location>
        <begin position="58"/>
        <end position="69"/>
    </location>
</feature>
<gene>
    <name evidence="3" type="ORF">A8708_24925</name>
</gene>
<sequence>MEQLIAFLFKNWYLVIIALTFFYQLQSRRKRTEQSAQRKGMPTFGNGPNDARRPVEAKNTQPGHLGSSSHQERSRDEFKQSGLGTTMAATQKQKASPFTPQVVKSATAVSSPIYADEISTASQFPNQPNRDQVLQGVVWAEILGPPRAKKPYGR</sequence>